<evidence type="ECO:0000256" key="3">
    <source>
        <dbReference type="ARBA" id="ARBA00013085"/>
    </source>
</evidence>
<dbReference type="InterPro" id="IPR016195">
    <property type="entry name" value="Pol/histidinol_Pase-like"/>
</dbReference>
<comment type="similarity">
    <text evidence="2 8">Belongs to the PHP hydrolase family. HisK subfamily.</text>
</comment>
<keyword evidence="4 8" id="KW-0028">Amino-acid biosynthesis</keyword>
<proteinExistence type="inferred from homology"/>
<reference evidence="10" key="1">
    <citation type="submission" date="2018-04" db="EMBL/GenBank/DDBJ databases">
        <title>Whole genome sequencing of Hypsizygus marmoreus.</title>
        <authorList>
            <person name="Choi I.-G."/>
            <person name="Min B."/>
            <person name="Kim J.-G."/>
            <person name="Kim S."/>
            <person name="Oh Y.-L."/>
            <person name="Kong W.-S."/>
            <person name="Park H."/>
            <person name="Jeong J."/>
            <person name="Song E.-S."/>
        </authorList>
    </citation>
    <scope>NUCLEOTIDE SEQUENCE [LARGE SCALE GENOMIC DNA]</scope>
    <source>
        <strain evidence="10">51987-8</strain>
    </source>
</reference>
<evidence type="ECO:0000256" key="7">
    <source>
        <dbReference type="ARBA" id="ARBA00049158"/>
    </source>
</evidence>
<dbReference type="NCBIfam" id="TIGR01856">
    <property type="entry name" value="hisJ_fam"/>
    <property type="match status" value="1"/>
</dbReference>
<evidence type="ECO:0000259" key="9">
    <source>
        <dbReference type="Pfam" id="PF02811"/>
    </source>
</evidence>
<dbReference type="InParanoid" id="A0A369K2C2"/>
<dbReference type="GO" id="GO:0005737">
    <property type="term" value="C:cytoplasm"/>
    <property type="evidence" value="ECO:0007669"/>
    <property type="project" value="TreeGrafter"/>
</dbReference>
<evidence type="ECO:0000256" key="2">
    <source>
        <dbReference type="ARBA" id="ARBA00009152"/>
    </source>
</evidence>
<dbReference type="InterPro" id="IPR010140">
    <property type="entry name" value="Histidinol_P_phosphatase_HisJ"/>
</dbReference>
<dbReference type="UniPathway" id="UPA00031">
    <property type="reaction ID" value="UER00013"/>
</dbReference>
<dbReference type="CDD" id="cd12110">
    <property type="entry name" value="PHP_HisPPase_Hisj_like"/>
    <property type="match status" value="1"/>
</dbReference>
<sequence length="309" mass="35163">MPHSHHSHSGQFCKHASGLLEGVVQEAIHQGFEVYGLTEHVPRYRSEDLYPEEAGMSVDALAKQFDDFMEEAHRLKELYATKISLLVGLETEFITDSDLDSLDALLNRLGPRVDYIVGSIHHVGGIPIDFDLATFHKSLHSMKTESEEQELFLCAYFDAQYQILQRFRPEIIGHFDLCRLFTPDMIFSDHPLAWKKMERNIMYAIGYGALFEVNAAAFGKNWDTAYPARDVVESILKQGGRFALSDDSHGPHAVGLNYKRMAEYLRATGVSEIWYLQESQVPNAAGRTVQAVKLDGEWWNHVFWHGRST</sequence>
<gene>
    <name evidence="10" type="ORF">Hypma_006105</name>
</gene>
<dbReference type="GO" id="GO:0004401">
    <property type="term" value="F:histidinol-phosphatase activity"/>
    <property type="evidence" value="ECO:0007669"/>
    <property type="project" value="UniProtKB-UniRule"/>
</dbReference>
<name>A0A369K2C2_HYPMA</name>
<comment type="catalytic activity">
    <reaction evidence="7 8">
        <text>L-histidinol phosphate + H2O = L-histidinol + phosphate</text>
        <dbReference type="Rhea" id="RHEA:14465"/>
        <dbReference type="ChEBI" id="CHEBI:15377"/>
        <dbReference type="ChEBI" id="CHEBI:43474"/>
        <dbReference type="ChEBI" id="CHEBI:57699"/>
        <dbReference type="ChEBI" id="CHEBI:57980"/>
        <dbReference type="EC" id="3.1.3.15"/>
    </reaction>
</comment>
<keyword evidence="5 8" id="KW-0378">Hydrolase</keyword>
<dbReference type="SUPFAM" id="SSF89550">
    <property type="entry name" value="PHP domain-like"/>
    <property type="match status" value="1"/>
</dbReference>
<evidence type="ECO:0000256" key="5">
    <source>
        <dbReference type="ARBA" id="ARBA00022801"/>
    </source>
</evidence>
<dbReference type="Pfam" id="PF02811">
    <property type="entry name" value="PHP"/>
    <property type="match status" value="1"/>
</dbReference>
<evidence type="ECO:0000313" key="10">
    <source>
        <dbReference type="EMBL" id="RDB25993.1"/>
    </source>
</evidence>
<accession>A0A369K2C2</accession>
<dbReference type="Gene3D" id="3.20.20.140">
    <property type="entry name" value="Metal-dependent hydrolases"/>
    <property type="match status" value="1"/>
</dbReference>
<dbReference type="EMBL" id="LUEZ02000040">
    <property type="protein sequence ID" value="RDB25993.1"/>
    <property type="molecule type" value="Genomic_DNA"/>
</dbReference>
<organism evidence="10 11">
    <name type="scientific">Hypsizygus marmoreus</name>
    <name type="common">White beech mushroom</name>
    <name type="synonym">Agaricus marmoreus</name>
    <dbReference type="NCBI Taxonomy" id="39966"/>
    <lineage>
        <taxon>Eukaryota</taxon>
        <taxon>Fungi</taxon>
        <taxon>Dikarya</taxon>
        <taxon>Basidiomycota</taxon>
        <taxon>Agaricomycotina</taxon>
        <taxon>Agaricomycetes</taxon>
        <taxon>Agaricomycetidae</taxon>
        <taxon>Agaricales</taxon>
        <taxon>Tricholomatineae</taxon>
        <taxon>Lyophyllaceae</taxon>
        <taxon>Hypsizygus</taxon>
    </lineage>
</organism>
<dbReference type="AlphaFoldDB" id="A0A369K2C2"/>
<comment type="pathway">
    <text evidence="1 8">Amino-acid biosynthesis; L-histidine biosynthesis; L-histidine from 5-phospho-alpha-D-ribose 1-diphosphate: step 8/9.</text>
</comment>
<dbReference type="EC" id="3.1.3.15" evidence="3 8"/>
<dbReference type="Proteomes" id="UP000076154">
    <property type="component" value="Unassembled WGS sequence"/>
</dbReference>
<comment type="caution">
    <text evidence="10">The sequence shown here is derived from an EMBL/GenBank/DDBJ whole genome shotgun (WGS) entry which is preliminary data.</text>
</comment>
<dbReference type="STRING" id="39966.A0A369K2C2"/>
<dbReference type="PANTHER" id="PTHR21039:SF0">
    <property type="entry name" value="HISTIDINOL-PHOSPHATASE"/>
    <property type="match status" value="1"/>
</dbReference>
<protein>
    <recommendedName>
        <fullName evidence="3 8">Histidinol-phosphatase</fullName>
        <shortName evidence="8">HolPase</shortName>
        <ecNumber evidence="3 8">3.1.3.15</ecNumber>
    </recommendedName>
</protein>
<evidence type="ECO:0000256" key="8">
    <source>
        <dbReference type="RuleBase" id="RU366003"/>
    </source>
</evidence>
<feature type="domain" description="PHP" evidence="9">
    <location>
        <begin position="5"/>
        <end position="215"/>
    </location>
</feature>
<evidence type="ECO:0000256" key="1">
    <source>
        <dbReference type="ARBA" id="ARBA00004970"/>
    </source>
</evidence>
<dbReference type="PANTHER" id="PTHR21039">
    <property type="entry name" value="HISTIDINOL PHOSPHATASE-RELATED"/>
    <property type="match status" value="1"/>
</dbReference>
<dbReference type="InterPro" id="IPR004013">
    <property type="entry name" value="PHP_dom"/>
</dbReference>
<evidence type="ECO:0000256" key="4">
    <source>
        <dbReference type="ARBA" id="ARBA00022605"/>
    </source>
</evidence>
<dbReference type="GO" id="GO:0000105">
    <property type="term" value="P:L-histidine biosynthetic process"/>
    <property type="evidence" value="ECO:0007669"/>
    <property type="project" value="UniProtKB-UniRule"/>
</dbReference>
<dbReference type="FunCoup" id="A0A369K2C2">
    <property type="interactions" value="98"/>
</dbReference>
<evidence type="ECO:0000256" key="6">
    <source>
        <dbReference type="ARBA" id="ARBA00023102"/>
    </source>
</evidence>
<evidence type="ECO:0000313" key="11">
    <source>
        <dbReference type="Proteomes" id="UP000076154"/>
    </source>
</evidence>
<keyword evidence="11" id="KW-1185">Reference proteome</keyword>
<keyword evidence="6 8" id="KW-0368">Histidine biosynthesis</keyword>
<dbReference type="OrthoDB" id="5957391at2759"/>